<dbReference type="EMBL" id="KC612549">
    <property type="protein sequence ID" value="AGH59980.1"/>
    <property type="molecule type" value="Genomic_DNA"/>
</dbReference>
<comment type="subcellular location">
    <subcellularLocation>
        <location evidence="2">Cell membrane</location>
        <topology evidence="2">Lipid-anchor</topology>
        <topology evidence="2">GPI-anchor</topology>
    </subcellularLocation>
</comment>
<feature type="domain" description="Trypanosome variant surface glycoprotein C-terminal" evidence="11">
    <location>
        <begin position="418"/>
        <end position="489"/>
    </location>
</feature>
<keyword evidence="4" id="KW-0336">GPI-anchor</keyword>
<dbReference type="GO" id="GO:0098552">
    <property type="term" value="C:side of membrane"/>
    <property type="evidence" value="ECO:0007669"/>
    <property type="project" value="UniProtKB-KW"/>
</dbReference>
<evidence type="ECO:0000313" key="13">
    <source>
        <dbReference type="EMBL" id="AGH59980.1"/>
    </source>
</evidence>
<keyword evidence="6" id="KW-0472">Membrane</keyword>
<dbReference type="SUPFAM" id="SSF118251">
    <property type="entry name" value="Variant surface glycoprotein MITAT 1.2, VSG 221, C-terminal domain"/>
    <property type="match status" value="1"/>
</dbReference>
<reference evidence="13" key="1">
    <citation type="submission" date="2013-02" db="EMBL/GenBank/DDBJ databases">
        <authorList>
            <person name="Cross G.A.M."/>
            <person name="Kim H.-S."/>
            <person name="Wickstead B."/>
        </authorList>
    </citation>
    <scope>NUCLEOTIDE SEQUENCE</scope>
    <source>
        <strain evidence="13">Lister 427</strain>
    </source>
</reference>
<evidence type="ECO:0000256" key="9">
    <source>
        <dbReference type="SAM" id="MobiDB-lite"/>
    </source>
</evidence>
<evidence type="ECO:0000256" key="8">
    <source>
        <dbReference type="ARBA" id="ARBA00023288"/>
    </source>
</evidence>
<evidence type="ECO:0000256" key="10">
    <source>
        <dbReference type="SAM" id="SignalP"/>
    </source>
</evidence>
<comment type="function">
    <text evidence="1">VSG forms a coat on the surface of the parasite. The trypanosome evades the immune response of the host by expressing a series of antigenically distinct VSGs from an estimated 1000 VSG genes.</text>
</comment>
<dbReference type="Gene3D" id="4.10.110.20">
    <property type="entry name" value="Variant surface glycoprotein MITAT 1.2, VSG 221, C-terminal domain"/>
    <property type="match status" value="1"/>
</dbReference>
<evidence type="ECO:0000256" key="1">
    <source>
        <dbReference type="ARBA" id="ARBA00002523"/>
    </source>
</evidence>
<evidence type="ECO:0000259" key="12">
    <source>
        <dbReference type="Pfam" id="PF13206"/>
    </source>
</evidence>
<keyword evidence="5 10" id="KW-0732">Signal</keyword>
<reference evidence="13" key="2">
    <citation type="journal article" date="2014" name="Mol. Biochem. Parasitol.">
        <title>Capturing the variant surface glycoprotein repertoire (the VSGnome) of Trypanosoma brucei Lister 427.</title>
        <authorList>
            <person name="Cross G.A."/>
            <person name="Kim H.S."/>
            <person name="Wickstead B."/>
        </authorList>
    </citation>
    <scope>NUCLEOTIDE SEQUENCE</scope>
    <source>
        <strain evidence="13">Lister 427</strain>
    </source>
</reference>
<feature type="signal peptide" evidence="10">
    <location>
        <begin position="1"/>
        <end position="29"/>
    </location>
</feature>
<evidence type="ECO:0000256" key="2">
    <source>
        <dbReference type="ARBA" id="ARBA00004609"/>
    </source>
</evidence>
<proteinExistence type="predicted"/>
<dbReference type="InterPro" id="IPR019609">
    <property type="entry name" value="Variant_surf_glycoprt_trypan_C"/>
</dbReference>
<keyword evidence="8" id="KW-0449">Lipoprotein</keyword>
<protein>
    <submittedName>
        <fullName evidence="13">Variant surface glycoprotein 1038</fullName>
    </submittedName>
</protein>
<dbReference type="Pfam" id="PF10659">
    <property type="entry name" value="Trypan_glycop_C"/>
    <property type="match status" value="1"/>
</dbReference>
<evidence type="ECO:0000256" key="6">
    <source>
        <dbReference type="ARBA" id="ARBA00023136"/>
    </source>
</evidence>
<dbReference type="VEuPathDB" id="TriTrypDB:Tb427_000242400"/>
<dbReference type="AlphaFoldDB" id="M4TAM6"/>
<dbReference type="VEuPathDB" id="TriTrypDB:Tb11.v5.0139"/>
<evidence type="ECO:0000256" key="5">
    <source>
        <dbReference type="ARBA" id="ARBA00022729"/>
    </source>
</evidence>
<dbReference type="Pfam" id="PF13206">
    <property type="entry name" value="VSG_B"/>
    <property type="match status" value="1"/>
</dbReference>
<evidence type="ECO:0000256" key="7">
    <source>
        <dbReference type="ARBA" id="ARBA00023180"/>
    </source>
</evidence>
<dbReference type="InterPro" id="IPR025932">
    <property type="entry name" value="Trypano_VSG_B_N_dom"/>
</dbReference>
<feature type="chain" id="PRO_5004058284" evidence="10">
    <location>
        <begin position="30"/>
        <end position="499"/>
    </location>
</feature>
<sequence>MRNLSQQKPPTLLLAVTAMVALAPNHIAAAGPAKGENRHAFGLLCDVVMALAKITEVPEASNDAKKAAQSAEHISLILSEYKTITKLTDSVGENAGPRPEDSKLAQACQGQNRQKCDAAAAYLKKLPETEKLKLKHAAEDVHGLKVKLNHTLTQMKAAAKLIIPTDTSKGSKIKGHLTQAIYGEATEPATVTLKGAGSNRETHCGTGGTTAGTSATLSIAATPTCLCASSTGDGASNTACFKDATGNQAFGSTGATITVWDTIKQKCSNKAATTQTKGLPDLGALHTAITGLLYEPKGDGGAIGYIGKVTTGDNAGDCNGQDTAGKGACATFTSAANTIEITEWLNKLKQAAAAQAEHTAALRTTALAETHLMALNESLTTLLQLNAKEPGKTEKKPGVAAVEDSKNTEKHAEAEANCNAKDKETECIPPCKWDGEEKDDKKKCTLSEEGEQAAKEGGATTTIGCARHKITEACLADKTDDKKNCSFRKRRGGEHNQHK</sequence>
<evidence type="ECO:0000256" key="3">
    <source>
        <dbReference type="ARBA" id="ARBA00022475"/>
    </source>
</evidence>
<keyword evidence="7" id="KW-0325">Glycoprotein</keyword>
<keyword evidence="3" id="KW-1003">Cell membrane</keyword>
<name>M4TAM6_9TRYP</name>
<feature type="region of interest" description="Disordered" evidence="9">
    <location>
        <begin position="389"/>
        <end position="408"/>
    </location>
</feature>
<dbReference type="GO" id="GO:0005886">
    <property type="term" value="C:plasma membrane"/>
    <property type="evidence" value="ECO:0007669"/>
    <property type="project" value="UniProtKB-SubCell"/>
</dbReference>
<feature type="domain" description="Trypanosome variant surface glycoprotein B-type N-terminal" evidence="12">
    <location>
        <begin position="20"/>
        <end position="370"/>
    </location>
</feature>
<dbReference type="InterPro" id="IPR027446">
    <property type="entry name" value="VSG_C_dom_sf"/>
</dbReference>
<evidence type="ECO:0000259" key="11">
    <source>
        <dbReference type="Pfam" id="PF10659"/>
    </source>
</evidence>
<evidence type="ECO:0000256" key="4">
    <source>
        <dbReference type="ARBA" id="ARBA00022622"/>
    </source>
</evidence>
<accession>M4TAM6</accession>
<organism evidence="13">
    <name type="scientific">Trypanosoma brucei</name>
    <dbReference type="NCBI Taxonomy" id="5691"/>
    <lineage>
        <taxon>Eukaryota</taxon>
        <taxon>Discoba</taxon>
        <taxon>Euglenozoa</taxon>
        <taxon>Kinetoplastea</taxon>
        <taxon>Metakinetoplastina</taxon>
        <taxon>Trypanosomatida</taxon>
        <taxon>Trypanosomatidae</taxon>
        <taxon>Trypanosoma</taxon>
    </lineage>
</organism>